<dbReference type="Gene3D" id="3.40.850.10">
    <property type="entry name" value="Kinesin motor domain"/>
    <property type="match status" value="1"/>
</dbReference>
<accession>A0A9J6EGJ7</accession>
<name>A0A9J6EGJ7_RHIMP</name>
<dbReference type="InterPro" id="IPR027640">
    <property type="entry name" value="Kinesin-like_fam"/>
</dbReference>
<evidence type="ECO:0000256" key="4">
    <source>
        <dbReference type="ARBA" id="ARBA00023212"/>
    </source>
</evidence>
<dbReference type="PROSITE" id="PS50067">
    <property type="entry name" value="KINESIN_MOTOR_2"/>
    <property type="match status" value="1"/>
</dbReference>
<dbReference type="GO" id="GO:0015630">
    <property type="term" value="C:microtubule cytoskeleton"/>
    <property type="evidence" value="ECO:0007669"/>
    <property type="project" value="UniProtKB-ARBA"/>
</dbReference>
<organism evidence="9 10">
    <name type="scientific">Rhipicephalus microplus</name>
    <name type="common">Cattle tick</name>
    <name type="synonym">Boophilus microplus</name>
    <dbReference type="NCBI Taxonomy" id="6941"/>
    <lineage>
        <taxon>Eukaryota</taxon>
        <taxon>Metazoa</taxon>
        <taxon>Ecdysozoa</taxon>
        <taxon>Arthropoda</taxon>
        <taxon>Chelicerata</taxon>
        <taxon>Arachnida</taxon>
        <taxon>Acari</taxon>
        <taxon>Parasitiformes</taxon>
        <taxon>Ixodida</taxon>
        <taxon>Ixodoidea</taxon>
        <taxon>Ixodidae</taxon>
        <taxon>Rhipicephalinae</taxon>
        <taxon>Rhipicephalus</taxon>
        <taxon>Boophilus</taxon>
    </lineage>
</organism>
<dbReference type="SMART" id="SM00129">
    <property type="entry name" value="KISc"/>
    <property type="match status" value="1"/>
</dbReference>
<evidence type="ECO:0000256" key="6">
    <source>
        <dbReference type="SAM" id="Coils"/>
    </source>
</evidence>
<dbReference type="GO" id="GO:0007018">
    <property type="term" value="P:microtubule-based movement"/>
    <property type="evidence" value="ECO:0007669"/>
    <property type="project" value="InterPro"/>
</dbReference>
<keyword evidence="4" id="KW-0206">Cytoskeleton</keyword>
<gene>
    <name evidence="9" type="ORF">HPB51_014349</name>
</gene>
<dbReference type="AlphaFoldDB" id="A0A9J6EGJ7"/>
<keyword evidence="4" id="KW-0963">Cytoplasm</keyword>
<dbReference type="PRINTS" id="PR00380">
    <property type="entry name" value="KINESINHEAVY"/>
</dbReference>
<reference evidence="9" key="2">
    <citation type="submission" date="2021-09" db="EMBL/GenBank/DDBJ databases">
        <authorList>
            <person name="Jia N."/>
            <person name="Wang J."/>
            <person name="Shi W."/>
            <person name="Du L."/>
            <person name="Sun Y."/>
            <person name="Zhan W."/>
            <person name="Jiang J."/>
            <person name="Wang Q."/>
            <person name="Zhang B."/>
            <person name="Ji P."/>
            <person name="Sakyi L.B."/>
            <person name="Cui X."/>
            <person name="Yuan T."/>
            <person name="Jiang B."/>
            <person name="Yang W."/>
            <person name="Lam T.T.-Y."/>
            <person name="Chang Q."/>
            <person name="Ding S."/>
            <person name="Wang X."/>
            <person name="Zhu J."/>
            <person name="Ruan X."/>
            <person name="Zhao L."/>
            <person name="Wei J."/>
            <person name="Que T."/>
            <person name="Du C."/>
            <person name="Cheng J."/>
            <person name="Dai P."/>
            <person name="Han X."/>
            <person name="Huang E."/>
            <person name="Gao Y."/>
            <person name="Liu J."/>
            <person name="Shao H."/>
            <person name="Ye R."/>
            <person name="Li L."/>
            <person name="Wei W."/>
            <person name="Wang X."/>
            <person name="Wang C."/>
            <person name="Huo Q."/>
            <person name="Li W."/>
            <person name="Guo W."/>
            <person name="Chen H."/>
            <person name="Chen S."/>
            <person name="Zhou L."/>
            <person name="Zhou L."/>
            <person name="Ni X."/>
            <person name="Tian J."/>
            <person name="Zhou Y."/>
            <person name="Sheng Y."/>
            <person name="Liu T."/>
            <person name="Pan Y."/>
            <person name="Xia L."/>
            <person name="Li J."/>
            <person name="Zhao F."/>
            <person name="Cao W."/>
        </authorList>
    </citation>
    <scope>NUCLEOTIDE SEQUENCE</scope>
    <source>
        <strain evidence="9">Rmic-2018</strain>
        <tissue evidence="9">Larvae</tissue>
    </source>
</reference>
<feature type="coiled-coil region" evidence="6">
    <location>
        <begin position="335"/>
        <end position="373"/>
    </location>
</feature>
<keyword evidence="10" id="KW-1185">Reference proteome</keyword>
<dbReference type="Pfam" id="PF00225">
    <property type="entry name" value="Kinesin"/>
    <property type="match status" value="1"/>
</dbReference>
<dbReference type="PANTHER" id="PTHR47968">
    <property type="entry name" value="CENTROMERE PROTEIN E"/>
    <property type="match status" value="1"/>
</dbReference>
<dbReference type="InterPro" id="IPR036961">
    <property type="entry name" value="Kinesin_motor_dom_sf"/>
</dbReference>
<evidence type="ECO:0000313" key="10">
    <source>
        <dbReference type="Proteomes" id="UP000821866"/>
    </source>
</evidence>
<comment type="similarity">
    <text evidence="5">Belongs to the TRAFAC class myosin-kinesin ATPase superfamily. Kinesin family.</text>
</comment>
<dbReference type="InterPro" id="IPR001752">
    <property type="entry name" value="Kinesin_motor_dom"/>
</dbReference>
<comment type="caution">
    <text evidence="9">The sequence shown here is derived from an EMBL/GenBank/DDBJ whole genome shotgun (WGS) entry which is preliminary data.</text>
</comment>
<keyword evidence="6" id="KW-0175">Coiled coil</keyword>
<feature type="domain" description="Kinesin motor" evidence="8">
    <location>
        <begin position="34"/>
        <end position="336"/>
    </location>
</feature>
<comment type="subcellular location">
    <subcellularLocation>
        <location evidence="1">Cytoplasm</location>
        <location evidence="1">Cytoskeleton</location>
    </subcellularLocation>
</comment>
<evidence type="ECO:0000259" key="8">
    <source>
        <dbReference type="PROSITE" id="PS50067"/>
    </source>
</evidence>
<dbReference type="EMBL" id="JABSTU010000004">
    <property type="protein sequence ID" value="KAH8033569.1"/>
    <property type="molecule type" value="Genomic_DNA"/>
</dbReference>
<evidence type="ECO:0000313" key="9">
    <source>
        <dbReference type="EMBL" id="KAH8033569.1"/>
    </source>
</evidence>
<dbReference type="GO" id="GO:0005524">
    <property type="term" value="F:ATP binding"/>
    <property type="evidence" value="ECO:0007669"/>
    <property type="project" value="UniProtKB-KW"/>
</dbReference>
<dbReference type="GO" id="GO:0008017">
    <property type="term" value="F:microtubule binding"/>
    <property type="evidence" value="ECO:0007669"/>
    <property type="project" value="InterPro"/>
</dbReference>
<dbReference type="SUPFAM" id="SSF52540">
    <property type="entry name" value="P-loop containing nucleoside triphosphate hydrolases"/>
    <property type="match status" value="1"/>
</dbReference>
<dbReference type="InterPro" id="IPR027417">
    <property type="entry name" value="P-loop_NTPase"/>
</dbReference>
<evidence type="ECO:0000256" key="2">
    <source>
        <dbReference type="ARBA" id="ARBA00022741"/>
    </source>
</evidence>
<proteinExistence type="inferred from homology"/>
<reference evidence="9" key="1">
    <citation type="journal article" date="2020" name="Cell">
        <title>Large-Scale Comparative Analyses of Tick Genomes Elucidate Their Genetic Diversity and Vector Capacities.</title>
        <authorList>
            <consortium name="Tick Genome and Microbiome Consortium (TIGMIC)"/>
            <person name="Jia N."/>
            <person name="Wang J."/>
            <person name="Shi W."/>
            <person name="Du L."/>
            <person name="Sun Y."/>
            <person name="Zhan W."/>
            <person name="Jiang J.F."/>
            <person name="Wang Q."/>
            <person name="Zhang B."/>
            <person name="Ji P."/>
            <person name="Bell-Sakyi L."/>
            <person name="Cui X.M."/>
            <person name="Yuan T.T."/>
            <person name="Jiang B.G."/>
            <person name="Yang W.F."/>
            <person name="Lam T.T."/>
            <person name="Chang Q.C."/>
            <person name="Ding S.J."/>
            <person name="Wang X.J."/>
            <person name="Zhu J.G."/>
            <person name="Ruan X.D."/>
            <person name="Zhao L."/>
            <person name="Wei J.T."/>
            <person name="Ye R.Z."/>
            <person name="Que T.C."/>
            <person name="Du C.H."/>
            <person name="Zhou Y.H."/>
            <person name="Cheng J.X."/>
            <person name="Dai P.F."/>
            <person name="Guo W.B."/>
            <person name="Han X.H."/>
            <person name="Huang E.J."/>
            <person name="Li L.F."/>
            <person name="Wei W."/>
            <person name="Gao Y.C."/>
            <person name="Liu J.Z."/>
            <person name="Shao H.Z."/>
            <person name="Wang X."/>
            <person name="Wang C.C."/>
            <person name="Yang T.C."/>
            <person name="Huo Q.B."/>
            <person name="Li W."/>
            <person name="Chen H.Y."/>
            <person name="Chen S.E."/>
            <person name="Zhou L.G."/>
            <person name="Ni X.B."/>
            <person name="Tian J.H."/>
            <person name="Sheng Y."/>
            <person name="Liu T."/>
            <person name="Pan Y.S."/>
            <person name="Xia L.Y."/>
            <person name="Li J."/>
            <person name="Zhao F."/>
            <person name="Cao W.C."/>
        </authorList>
    </citation>
    <scope>NUCLEOTIDE SEQUENCE</scope>
    <source>
        <strain evidence="9">Rmic-2018</strain>
    </source>
</reference>
<comment type="caution">
    <text evidence="5">Lacks conserved residue(s) required for the propagation of feature annotation.</text>
</comment>
<keyword evidence="2" id="KW-0547">Nucleotide-binding</keyword>
<evidence type="ECO:0000256" key="5">
    <source>
        <dbReference type="PROSITE-ProRule" id="PRU00283"/>
    </source>
</evidence>
<evidence type="ECO:0000256" key="3">
    <source>
        <dbReference type="ARBA" id="ARBA00022840"/>
    </source>
</evidence>
<dbReference type="Proteomes" id="UP000821866">
    <property type="component" value="Chromosome 2"/>
</dbReference>
<evidence type="ECO:0000256" key="7">
    <source>
        <dbReference type="SAM" id="MobiDB-lite"/>
    </source>
</evidence>
<evidence type="ECO:0000256" key="1">
    <source>
        <dbReference type="ARBA" id="ARBA00004245"/>
    </source>
</evidence>
<feature type="region of interest" description="Disordered" evidence="7">
    <location>
        <begin position="1"/>
        <end position="34"/>
    </location>
</feature>
<dbReference type="PANTHER" id="PTHR47968:SF65">
    <property type="entry name" value="KINESIN MOTOR DOMAIN-CONTAINING PROTEIN"/>
    <property type="match status" value="1"/>
</dbReference>
<dbReference type="GO" id="GO:0003777">
    <property type="term" value="F:microtubule motor activity"/>
    <property type="evidence" value="ECO:0007669"/>
    <property type="project" value="InterPro"/>
</dbReference>
<protein>
    <recommendedName>
        <fullName evidence="8">Kinesin motor domain-containing protein</fullName>
    </recommendedName>
</protein>
<sequence>MAPSQNSKRRSSDTAKSAPKCHYAGNNPPSPGARVNVAVRVRPLNERESETSSIVCVGDDSEDKYTKDVFERTTKEMLTALLDGYNSSVFVYGATGTGKMFTKLGSEDCLGVVSLTASELYRRVDRLRSKGQSCDVAVAYMEVYNEVVRDLLCPKGPSLVVRDDPAKGIAISNLSIHKVKESGALFEFLQKGNRNRTQHATHAHSESSRSHTIFQIYITQTENVTSTSKGIRVSKLSFVDLDGSERVAAGNKDIKDQIREGTKVHLSLLTLGNCFDALSKGGAQWVPYRDSKLTHILKDSLGGTCRTLLMAFVSPSKLSYTDTHNTLKYAERAMKIELQAQKKRKLDKAENEKSKLEIQVVELKESLATAKDALLRDQHTAAGSIVPASHNDALSTTSFPSPSIEANERSDDSRMAYFLDAARKIYAARAKIIRQIWENENIILASVVKDNWKQQMAKNVNLL</sequence>
<keyword evidence="3" id="KW-0067">ATP-binding</keyword>
<dbReference type="VEuPathDB" id="VectorBase:LOC119162271"/>